<protein>
    <recommendedName>
        <fullName evidence="1">UPF0246 protein PMES_01134</fullName>
    </recommendedName>
</protein>
<dbReference type="Pfam" id="PF03883">
    <property type="entry name" value="H2O2_YaaD"/>
    <property type="match status" value="1"/>
</dbReference>
<dbReference type="GO" id="GO:0033194">
    <property type="term" value="P:response to hydroperoxide"/>
    <property type="evidence" value="ECO:0007669"/>
    <property type="project" value="TreeGrafter"/>
</dbReference>
<organism evidence="2 3">
    <name type="scientific">Profundibacterium mesophilum KAUST100406-0324</name>
    <dbReference type="NCBI Taxonomy" id="1037889"/>
    <lineage>
        <taxon>Bacteria</taxon>
        <taxon>Pseudomonadati</taxon>
        <taxon>Pseudomonadota</taxon>
        <taxon>Alphaproteobacteria</taxon>
        <taxon>Rhodobacterales</taxon>
        <taxon>Roseobacteraceae</taxon>
        <taxon>Profundibacterium</taxon>
    </lineage>
</organism>
<comment type="similarity">
    <text evidence="1">Belongs to the UPF0246 family.</text>
</comment>
<dbReference type="Proteomes" id="UP000698242">
    <property type="component" value="Unassembled WGS sequence"/>
</dbReference>
<dbReference type="EMBL" id="APKE01000014">
    <property type="protein sequence ID" value="KAF0676403.1"/>
    <property type="molecule type" value="Genomic_DNA"/>
</dbReference>
<comment type="caution">
    <text evidence="2">The sequence shown here is derived from an EMBL/GenBank/DDBJ whole genome shotgun (WGS) entry which is preliminary data.</text>
</comment>
<dbReference type="RefSeq" id="WP_159964542.1">
    <property type="nucleotide sequence ID" value="NZ_APKE01000014.1"/>
</dbReference>
<dbReference type="PANTHER" id="PTHR30283">
    <property type="entry name" value="PEROXIDE STRESS RESPONSE PROTEIN YAAA"/>
    <property type="match status" value="1"/>
</dbReference>
<dbReference type="PANTHER" id="PTHR30283:SF4">
    <property type="entry name" value="PEROXIDE STRESS RESISTANCE PROTEIN YAAA"/>
    <property type="match status" value="1"/>
</dbReference>
<accession>A0A921NZI8</accession>
<dbReference type="AlphaFoldDB" id="A0A921NZI8"/>
<dbReference type="OrthoDB" id="9777133at2"/>
<dbReference type="NCBIfam" id="NF002542">
    <property type="entry name" value="PRK02101.1-3"/>
    <property type="match status" value="1"/>
</dbReference>
<dbReference type="InterPro" id="IPR005583">
    <property type="entry name" value="YaaA"/>
</dbReference>
<sequence>MLTVISPAKKLDWDVTRDAAATPQFQGEANILADHVRALPLADLKALMGLSDTLAKLTRDRFRDMAPAPDADNSRPAIRVFAGDTYQGLDARSLDDDALRHAQEHLRILSGLYGLLRPLDAVQAYRLEMGSRLATERGRTLYAFWGSRLSEALNAAARETGSRYLLNCASKEYFGAVARDVLEPRVITPAFLERKEDGSARMVSFHAKRARGAMARFVAERRIRDPEALEEFDSGGYAFAPEMSEPGAPVFVRPAAAGAA</sequence>
<evidence type="ECO:0000256" key="1">
    <source>
        <dbReference type="HAMAP-Rule" id="MF_00652"/>
    </source>
</evidence>
<proteinExistence type="inferred from homology"/>
<dbReference type="GO" id="GO:0005829">
    <property type="term" value="C:cytosol"/>
    <property type="evidence" value="ECO:0007669"/>
    <property type="project" value="TreeGrafter"/>
</dbReference>
<keyword evidence="3" id="KW-1185">Reference proteome</keyword>
<dbReference type="HAMAP" id="MF_00652">
    <property type="entry name" value="UPF0246"/>
    <property type="match status" value="1"/>
</dbReference>
<gene>
    <name evidence="2" type="ORF">PMES_01134</name>
</gene>
<evidence type="ECO:0000313" key="2">
    <source>
        <dbReference type="EMBL" id="KAF0676403.1"/>
    </source>
</evidence>
<evidence type="ECO:0000313" key="3">
    <source>
        <dbReference type="Proteomes" id="UP000698242"/>
    </source>
</evidence>
<reference evidence="2" key="1">
    <citation type="submission" date="2013-03" db="EMBL/GenBank/DDBJ databases">
        <title>Genome Sequence of the Profundibacterium mesophilum strain KAUST100406-0324T from Red Sea, a novel genus in the family Rhodobacteraceae.</title>
        <authorList>
            <person name="Essack M."/>
            <person name="Alam I."/>
            <person name="Lafi F."/>
            <person name="Alawi W."/>
            <person name="Kamanu F."/>
            <person name="Al-Suwailem A."/>
            <person name="Lee O.O."/>
            <person name="Xu Y."/>
            <person name="Bajic V."/>
            <person name="Qian P.-Y."/>
            <person name="Archer J."/>
        </authorList>
    </citation>
    <scope>NUCLEOTIDE SEQUENCE</scope>
    <source>
        <strain evidence="2">KAUST100406-0324</strain>
    </source>
</reference>
<name>A0A921NZI8_9RHOB</name>